<reference evidence="3" key="1">
    <citation type="submission" date="2015-08" db="EMBL/GenBank/DDBJ databases">
        <title>Genome sequencing project for genomic taxonomy and phylogenomics of Bacillus-like bacteria.</title>
        <authorList>
            <person name="Liu B."/>
            <person name="Wang J."/>
            <person name="Zhu Y."/>
            <person name="Liu G."/>
            <person name="Chen Q."/>
            <person name="Chen Z."/>
            <person name="Lan J."/>
            <person name="Che J."/>
            <person name="Ge C."/>
            <person name="Shi H."/>
            <person name="Pan Z."/>
            <person name="Liu X."/>
        </authorList>
    </citation>
    <scope>NUCLEOTIDE SEQUENCE [LARGE SCALE GENOMIC DNA]</scope>
    <source>
        <strain evidence="3">FJAT-22460</strain>
    </source>
</reference>
<keyword evidence="3" id="KW-1185">Reference proteome</keyword>
<evidence type="ECO:0000313" key="3">
    <source>
        <dbReference type="Proteomes" id="UP000036932"/>
    </source>
</evidence>
<accession>A0A0M1P7A5</accession>
<dbReference type="AlphaFoldDB" id="A0A0M1P7A5"/>
<keyword evidence="1" id="KW-0812">Transmembrane</keyword>
<organism evidence="2 3">
    <name type="scientific">Paenibacillus solani</name>
    <dbReference type="NCBI Taxonomy" id="1705565"/>
    <lineage>
        <taxon>Bacteria</taxon>
        <taxon>Bacillati</taxon>
        <taxon>Bacillota</taxon>
        <taxon>Bacilli</taxon>
        <taxon>Bacillales</taxon>
        <taxon>Paenibacillaceae</taxon>
        <taxon>Paenibacillus</taxon>
    </lineage>
</organism>
<proteinExistence type="predicted"/>
<dbReference type="EMBL" id="LIUT01000001">
    <property type="protein sequence ID" value="KOR90351.1"/>
    <property type="molecule type" value="Genomic_DNA"/>
</dbReference>
<gene>
    <name evidence="2" type="ORF">AM231_15285</name>
</gene>
<dbReference type="PATRIC" id="fig|1705565.3.peg.5121"/>
<sequence>MNYKNLGLILITYFLLIGGLGYVVQLYYDIFIDISDATPDEGYYLYSLIIFVPFPLFIAALVNFLVDRVSKSHSRVMLAVKMAFPFVCLILTPCQFLILSIVDNSQMVCFLISILLFCVSIFFFFTDLKHIKNR</sequence>
<protein>
    <submittedName>
        <fullName evidence="2">Uncharacterized protein</fullName>
    </submittedName>
</protein>
<feature type="transmembrane region" description="Helical" evidence="1">
    <location>
        <begin position="105"/>
        <end position="125"/>
    </location>
</feature>
<evidence type="ECO:0000256" key="1">
    <source>
        <dbReference type="SAM" id="Phobius"/>
    </source>
</evidence>
<feature type="transmembrane region" description="Helical" evidence="1">
    <location>
        <begin position="78"/>
        <end position="99"/>
    </location>
</feature>
<feature type="transmembrane region" description="Helical" evidence="1">
    <location>
        <begin position="43"/>
        <end position="66"/>
    </location>
</feature>
<name>A0A0M1P7A5_9BACL</name>
<comment type="caution">
    <text evidence="2">The sequence shown here is derived from an EMBL/GenBank/DDBJ whole genome shotgun (WGS) entry which is preliminary data.</text>
</comment>
<keyword evidence="1" id="KW-0472">Membrane</keyword>
<feature type="transmembrane region" description="Helical" evidence="1">
    <location>
        <begin position="7"/>
        <end position="28"/>
    </location>
</feature>
<evidence type="ECO:0000313" key="2">
    <source>
        <dbReference type="EMBL" id="KOR90351.1"/>
    </source>
</evidence>
<keyword evidence="1" id="KW-1133">Transmembrane helix</keyword>
<dbReference type="Proteomes" id="UP000036932">
    <property type="component" value="Unassembled WGS sequence"/>
</dbReference>